<feature type="signal peptide" evidence="1">
    <location>
        <begin position="1"/>
        <end position="24"/>
    </location>
</feature>
<comment type="caution">
    <text evidence="2">The sequence shown here is derived from an EMBL/GenBank/DDBJ whole genome shotgun (WGS) entry which is preliminary data.</text>
</comment>
<organism evidence="2 3">
    <name type="scientific">Salegentibacter salinarum</name>
    <dbReference type="NCBI Taxonomy" id="447422"/>
    <lineage>
        <taxon>Bacteria</taxon>
        <taxon>Pseudomonadati</taxon>
        <taxon>Bacteroidota</taxon>
        <taxon>Flavobacteriia</taxon>
        <taxon>Flavobacteriales</taxon>
        <taxon>Flavobacteriaceae</taxon>
        <taxon>Salegentibacter</taxon>
    </lineage>
</organism>
<reference evidence="2 3" key="1">
    <citation type="submission" date="2015-10" db="EMBL/GenBank/DDBJ databases">
        <title>Draft genome sequence of Salegentibacter salinarum KCTC 12975.</title>
        <authorList>
            <person name="Lin W."/>
            <person name="Zheng Q."/>
        </authorList>
    </citation>
    <scope>NUCLEOTIDE SEQUENCE [LARGE SCALE GENOMIC DNA]</scope>
    <source>
        <strain evidence="2 3">KCTC 12975</strain>
    </source>
</reference>
<dbReference type="AlphaFoldDB" id="A0A2N0TN99"/>
<evidence type="ECO:0000313" key="2">
    <source>
        <dbReference type="EMBL" id="PKD16221.1"/>
    </source>
</evidence>
<gene>
    <name evidence="2" type="ORF">APR41_10565</name>
</gene>
<evidence type="ECO:0000313" key="3">
    <source>
        <dbReference type="Proteomes" id="UP000232673"/>
    </source>
</evidence>
<accession>A0A2N0TN99</accession>
<dbReference type="EMBL" id="LKTS01000047">
    <property type="protein sequence ID" value="PKD16221.1"/>
    <property type="molecule type" value="Genomic_DNA"/>
</dbReference>
<keyword evidence="1" id="KW-0732">Signal</keyword>
<name>A0A2N0TN99_9FLAO</name>
<sequence length="185" mass="20680">MYIMKKVFKLLMCVLLFVPIYSCNNNQQGNIEDEDDQDIRIEGHQKQTAGDDAYPENAVGEYLNYISQERSADYPDPEKALKLLASAISEKNEAAGVNSSNELQKLTNINEAENYSISKTDFVTLLNAFKDSSNSGSFEGAIDTKELEKTVEEISVNKNDKSNNKIKNFFDEAGELLQKMNAKGS</sequence>
<dbReference type="Proteomes" id="UP000232673">
    <property type="component" value="Unassembled WGS sequence"/>
</dbReference>
<protein>
    <recommendedName>
        <fullName evidence="4">Lipoprotein</fullName>
    </recommendedName>
</protein>
<evidence type="ECO:0008006" key="4">
    <source>
        <dbReference type="Google" id="ProtNLM"/>
    </source>
</evidence>
<feature type="chain" id="PRO_5014981140" description="Lipoprotein" evidence="1">
    <location>
        <begin position="25"/>
        <end position="185"/>
    </location>
</feature>
<proteinExistence type="predicted"/>
<keyword evidence="3" id="KW-1185">Reference proteome</keyword>
<evidence type="ECO:0000256" key="1">
    <source>
        <dbReference type="SAM" id="SignalP"/>
    </source>
</evidence>